<dbReference type="Proteomes" id="UP000184226">
    <property type="component" value="Unassembled WGS sequence"/>
</dbReference>
<dbReference type="AlphaFoldDB" id="A0A1M5YIR5"/>
<sequence>MDNPQSLLDALEKTLSDWQKLGRRAQLEAVMPMLEILAKRKVGYATLANLLRGQGLDIKPDSLRQALHRWRKKQGFFPAEDIGVHPTRTASHGATDQAGTVAAIPMLANPPAATNFAIETPRPTLTKARFREIRDQHIDLEAIIKASRKIDGPK</sequence>
<keyword evidence="2" id="KW-1185">Reference proteome</keyword>
<dbReference type="OrthoDB" id="8688372at2"/>
<name>A0A1M5YIR5_9BURK</name>
<reference evidence="1 2" key="1">
    <citation type="submission" date="2016-11" db="EMBL/GenBank/DDBJ databases">
        <authorList>
            <person name="Jaros S."/>
            <person name="Januszkiewicz K."/>
            <person name="Wedrychowicz H."/>
        </authorList>
    </citation>
    <scope>NUCLEOTIDE SEQUENCE [LARGE SCALE GENOMIC DNA]</scope>
    <source>
        <strain evidence="1 2">CGMCC 1.10190</strain>
    </source>
</reference>
<protein>
    <submittedName>
        <fullName evidence="1">Uncharacterized protein</fullName>
    </submittedName>
</protein>
<dbReference type="EMBL" id="FQXE01000009">
    <property type="protein sequence ID" value="SHI11917.1"/>
    <property type="molecule type" value="Genomic_DNA"/>
</dbReference>
<organism evidence="1 2">
    <name type="scientific">Pollutimonas bauzanensis</name>
    <dbReference type="NCBI Taxonomy" id="658167"/>
    <lineage>
        <taxon>Bacteria</taxon>
        <taxon>Pseudomonadati</taxon>
        <taxon>Pseudomonadota</taxon>
        <taxon>Betaproteobacteria</taxon>
        <taxon>Burkholderiales</taxon>
        <taxon>Alcaligenaceae</taxon>
        <taxon>Pollutimonas</taxon>
    </lineage>
</organism>
<gene>
    <name evidence="1" type="ORF">SAMN04488135_109134</name>
</gene>
<evidence type="ECO:0000313" key="1">
    <source>
        <dbReference type="EMBL" id="SHI11917.1"/>
    </source>
</evidence>
<dbReference type="RefSeq" id="WP_073104924.1">
    <property type="nucleotide sequence ID" value="NZ_FQXE01000009.1"/>
</dbReference>
<evidence type="ECO:0000313" key="2">
    <source>
        <dbReference type="Proteomes" id="UP000184226"/>
    </source>
</evidence>
<proteinExistence type="predicted"/>
<accession>A0A1M5YIR5</accession>